<evidence type="ECO:0000313" key="8">
    <source>
        <dbReference type="Proteomes" id="UP001565200"/>
    </source>
</evidence>
<protein>
    <submittedName>
        <fullName evidence="7">DNA recombination protein RmuC</fullName>
    </submittedName>
</protein>
<keyword evidence="8" id="KW-1185">Reference proteome</keyword>
<dbReference type="Proteomes" id="UP001565200">
    <property type="component" value="Unassembled WGS sequence"/>
</dbReference>
<reference evidence="7 8" key="1">
    <citation type="submission" date="2024-03" db="EMBL/GenBank/DDBJ databases">
        <title>Mouse gut bacterial collection (mGBC) of GemPharmatech.</title>
        <authorList>
            <person name="He Y."/>
            <person name="Dong L."/>
            <person name="Wu D."/>
            <person name="Gao X."/>
            <person name="Lin Z."/>
        </authorList>
    </citation>
    <scope>NUCLEOTIDE SEQUENCE [LARGE SCALE GENOMIC DNA]</scope>
    <source>
        <strain evidence="7 8">54-13</strain>
    </source>
</reference>
<evidence type="ECO:0000256" key="4">
    <source>
        <dbReference type="ARBA" id="ARBA00023172"/>
    </source>
</evidence>
<keyword evidence="4" id="KW-0233">DNA recombination</keyword>
<dbReference type="EMBL" id="JBCLPP010000019">
    <property type="protein sequence ID" value="MEY8245546.1"/>
    <property type="molecule type" value="Genomic_DNA"/>
</dbReference>
<evidence type="ECO:0000256" key="6">
    <source>
        <dbReference type="SAM" id="MobiDB-lite"/>
    </source>
</evidence>
<evidence type="ECO:0000256" key="1">
    <source>
        <dbReference type="ARBA" id="ARBA00003416"/>
    </source>
</evidence>
<evidence type="ECO:0000256" key="3">
    <source>
        <dbReference type="ARBA" id="ARBA00023054"/>
    </source>
</evidence>
<evidence type="ECO:0000256" key="5">
    <source>
        <dbReference type="SAM" id="Coils"/>
    </source>
</evidence>
<dbReference type="PANTHER" id="PTHR30563:SF0">
    <property type="entry name" value="DNA RECOMBINATION PROTEIN RMUC"/>
    <property type="match status" value="1"/>
</dbReference>
<comment type="function">
    <text evidence="1">Involved in DNA recombination.</text>
</comment>
<accession>A0ABV4CW17</accession>
<name>A0ABV4CW17_9BACT</name>
<comment type="caution">
    <text evidence="7">The sequence shown here is derived from an EMBL/GenBank/DDBJ whole genome shotgun (WGS) entry which is preliminary data.</text>
</comment>
<sequence>MENILYLIIGLTIGAMAGWLIARAKSVKTISSLESDKKMLQREIQLIQEQQAKDDAARDRHYQEQLRMAQEQLKNATAELLTARTQELNRNNASQMNSIIDPLKEKIKEMQAAMDSSREQSTRNSATLHQAIEEIMKRTASIGDEAGRLAKALRHENKIQGNWGEAILSELLESQGLHEGVHYDVQATIKDKAGRPVLNEHTDKRMIPDVILKYSNDKALIIDAKVSLSAFLDYTGAETEEERGAALDRHLKSLRSHVKELAAKNYKRYILPPRESLDYVIMFVPNESALQLALINDPSLWREALGLGVFIAGEYNLVAALRIIRLAWIQEVQAEQQRKVFEEATSLIERVGEFYKRFTSIKKAIDDAAGAYEEAEKKLVTGRQSMLVPARRLKEMGYKEKANSPLPDLPDFTLPEA</sequence>
<dbReference type="Pfam" id="PF02646">
    <property type="entry name" value="RmuC"/>
    <property type="match status" value="1"/>
</dbReference>
<comment type="similarity">
    <text evidence="2">Belongs to the RmuC family.</text>
</comment>
<dbReference type="RefSeq" id="WP_121700294.1">
    <property type="nucleotide sequence ID" value="NZ_JBCLPP010000019.1"/>
</dbReference>
<evidence type="ECO:0000313" key="7">
    <source>
        <dbReference type="EMBL" id="MEY8245546.1"/>
    </source>
</evidence>
<dbReference type="PANTHER" id="PTHR30563">
    <property type="entry name" value="DNA RECOMBINATION PROTEIN RMUC"/>
    <property type="match status" value="1"/>
</dbReference>
<dbReference type="InterPro" id="IPR003798">
    <property type="entry name" value="DNA_recombination_RmuC"/>
</dbReference>
<evidence type="ECO:0000256" key="2">
    <source>
        <dbReference type="ARBA" id="ARBA00009840"/>
    </source>
</evidence>
<feature type="region of interest" description="Disordered" evidence="6">
    <location>
        <begin position="398"/>
        <end position="417"/>
    </location>
</feature>
<gene>
    <name evidence="7" type="primary">rmuC</name>
    <name evidence="7" type="ORF">AAK873_07940</name>
</gene>
<organism evidence="7 8">
    <name type="scientific">Heminiphilus faecis</name>
    <dbReference type="NCBI Taxonomy" id="2601703"/>
    <lineage>
        <taxon>Bacteria</taxon>
        <taxon>Pseudomonadati</taxon>
        <taxon>Bacteroidota</taxon>
        <taxon>Bacteroidia</taxon>
        <taxon>Bacteroidales</taxon>
        <taxon>Muribaculaceae</taxon>
        <taxon>Heminiphilus</taxon>
    </lineage>
</organism>
<feature type="coiled-coil region" evidence="5">
    <location>
        <begin position="30"/>
        <end position="120"/>
    </location>
</feature>
<proteinExistence type="inferred from homology"/>
<keyword evidence="3 5" id="KW-0175">Coiled coil</keyword>